<proteinExistence type="predicted"/>
<feature type="transmembrane region" description="Helical" evidence="1">
    <location>
        <begin position="69"/>
        <end position="91"/>
    </location>
</feature>
<evidence type="ECO:0000313" key="2">
    <source>
        <dbReference type="EMBL" id="GAV29401.1"/>
    </source>
</evidence>
<comment type="caution">
    <text evidence="2">The sequence shown here is derived from an EMBL/GenBank/DDBJ whole genome shotgun (WGS) entry which is preliminary data.</text>
</comment>
<reference evidence="2 3" key="1">
    <citation type="submission" date="2016-08" db="EMBL/GenBank/DDBJ databases">
        <title>Whole genome shotgun sequence of Pichia membranifaciens KS47-1.</title>
        <authorList>
            <person name="Konishi M."/>
            <person name="Ishida M."/>
            <person name="Arakawa T."/>
            <person name="Kato Y."/>
            <person name="Horiuchi J."/>
        </authorList>
    </citation>
    <scope>NUCLEOTIDE SEQUENCE [LARGE SCALE GENOMIC DNA]</scope>
    <source>
        <strain evidence="2 3">KS47-1</strain>
    </source>
</reference>
<keyword evidence="1" id="KW-0472">Membrane</keyword>
<organism evidence="2 3">
    <name type="scientific">Pichia membranifaciens</name>
    <dbReference type="NCBI Taxonomy" id="4926"/>
    <lineage>
        <taxon>Eukaryota</taxon>
        <taxon>Fungi</taxon>
        <taxon>Dikarya</taxon>
        <taxon>Ascomycota</taxon>
        <taxon>Saccharomycotina</taxon>
        <taxon>Pichiomycetes</taxon>
        <taxon>Pichiales</taxon>
        <taxon>Pichiaceae</taxon>
        <taxon>Pichia</taxon>
    </lineage>
</organism>
<keyword evidence="1" id="KW-1133">Transmembrane helix</keyword>
<keyword evidence="1" id="KW-0812">Transmembrane</keyword>
<keyword evidence="3" id="KW-1185">Reference proteome</keyword>
<dbReference type="Proteomes" id="UP000186136">
    <property type="component" value="Unassembled WGS sequence"/>
</dbReference>
<protein>
    <submittedName>
        <fullName evidence="2">Uncharacterized protein</fullName>
    </submittedName>
</protein>
<evidence type="ECO:0000313" key="3">
    <source>
        <dbReference type="Proteomes" id="UP000186136"/>
    </source>
</evidence>
<sequence length="115" mass="12126">MLDTLEVMELLVPFLDDELMELRFVEGADIGFAGSWAFDPRYKSDCSLDLRVEIRNGAVGRGYRVEHHFCIVGVAISIVVIIVVVSGAATAGDAEITTPSDGVAVGGGAADVVEA</sequence>
<evidence type="ECO:0000256" key="1">
    <source>
        <dbReference type="SAM" id="Phobius"/>
    </source>
</evidence>
<accession>A0A1Q2YIU9</accession>
<dbReference type="AlphaFoldDB" id="A0A1Q2YIU9"/>
<gene>
    <name evidence="2" type="ORF">PMKS-002901</name>
</gene>
<dbReference type="EMBL" id="BDGI01000116">
    <property type="protein sequence ID" value="GAV29401.1"/>
    <property type="molecule type" value="Genomic_DNA"/>
</dbReference>
<name>A0A1Q2YIU9_9ASCO</name>